<accession>A0A6P8YKK3</accession>
<dbReference type="Proteomes" id="UP000515158">
    <property type="component" value="Unplaced"/>
</dbReference>
<dbReference type="GeneID" id="117644851"/>
<protein>
    <submittedName>
        <fullName evidence="3 4">Uncharacterized protein LOC117644851</fullName>
    </submittedName>
</protein>
<organism evidence="3">
    <name type="scientific">Thrips palmi</name>
    <name type="common">Melon thrips</name>
    <dbReference type="NCBI Taxonomy" id="161013"/>
    <lineage>
        <taxon>Eukaryota</taxon>
        <taxon>Metazoa</taxon>
        <taxon>Ecdysozoa</taxon>
        <taxon>Arthropoda</taxon>
        <taxon>Hexapoda</taxon>
        <taxon>Insecta</taxon>
        <taxon>Pterygota</taxon>
        <taxon>Neoptera</taxon>
        <taxon>Paraneoptera</taxon>
        <taxon>Thysanoptera</taxon>
        <taxon>Terebrantia</taxon>
        <taxon>Thripoidea</taxon>
        <taxon>Thripidae</taxon>
        <taxon>Thrips</taxon>
    </lineage>
</organism>
<gene>
    <name evidence="3 4 5" type="primary">LOC117644851</name>
</gene>
<feature type="compositionally biased region" description="Basic and acidic residues" evidence="1">
    <location>
        <begin position="1"/>
        <end position="21"/>
    </location>
</feature>
<dbReference type="KEGG" id="tpal:117644851"/>
<proteinExistence type="predicted"/>
<dbReference type="RefSeq" id="XP_034240390.1">
    <property type="nucleotide sequence ID" value="XM_034384499.1"/>
</dbReference>
<dbReference type="RefSeq" id="XP_034240389.1">
    <property type="nucleotide sequence ID" value="XM_034384498.1"/>
</dbReference>
<feature type="region of interest" description="Disordered" evidence="1">
    <location>
        <begin position="73"/>
        <end position="95"/>
    </location>
</feature>
<evidence type="ECO:0000313" key="5">
    <source>
        <dbReference type="RefSeq" id="XP_034240390.1"/>
    </source>
</evidence>
<dbReference type="RefSeq" id="XP_034240388.1">
    <property type="nucleotide sequence ID" value="XM_034384497.1"/>
</dbReference>
<keyword evidence="2" id="KW-1185">Reference proteome</keyword>
<evidence type="ECO:0000313" key="3">
    <source>
        <dbReference type="RefSeq" id="XP_034240388.1"/>
    </source>
</evidence>
<evidence type="ECO:0000256" key="1">
    <source>
        <dbReference type="SAM" id="MobiDB-lite"/>
    </source>
</evidence>
<sequence>MGSESPEQRTDLHVFGKEKPQDPNLSAFLARNNSINSTIGSDAQDTVGNSATNSSVRKNLISALTSTTNVGLNRSQSQDLADNLTKDTSGHTHQNNLVTSPIVRNAQDCVDSSATNPSVTKSVISASAPNSSNVVTYFIIN</sequence>
<feature type="region of interest" description="Disordered" evidence="1">
    <location>
        <begin position="1"/>
        <end position="23"/>
    </location>
</feature>
<reference evidence="3 4" key="1">
    <citation type="submission" date="2025-04" db="UniProtKB">
        <authorList>
            <consortium name="RefSeq"/>
        </authorList>
    </citation>
    <scope>IDENTIFICATION</scope>
    <source>
        <tissue evidence="3 4">Total insect</tissue>
    </source>
</reference>
<dbReference type="AlphaFoldDB" id="A0A6P8YKK3"/>
<name>A0A6P8YKK3_THRPL</name>
<evidence type="ECO:0000313" key="2">
    <source>
        <dbReference type="Proteomes" id="UP000515158"/>
    </source>
</evidence>
<evidence type="ECO:0000313" key="4">
    <source>
        <dbReference type="RefSeq" id="XP_034240389.1"/>
    </source>
</evidence>